<dbReference type="InterPro" id="IPR006626">
    <property type="entry name" value="PbH1"/>
</dbReference>
<dbReference type="OrthoDB" id="1058315at2"/>
<evidence type="ECO:0000313" key="3">
    <source>
        <dbReference type="Proteomes" id="UP000008718"/>
    </source>
</evidence>
<reference evidence="2 3" key="2">
    <citation type="journal article" date="2011" name="Stand. Genomic Sci.">
        <title>Complete genome sequence of Paludibacter propionicigenes type strain (WB4).</title>
        <authorList>
            <person name="Gronow S."/>
            <person name="Munk C."/>
            <person name="Lapidus A."/>
            <person name="Nolan M."/>
            <person name="Lucas S."/>
            <person name="Hammon N."/>
            <person name="Deshpande S."/>
            <person name="Cheng J.F."/>
            <person name="Tapia R."/>
            <person name="Han C."/>
            <person name="Goodwin L."/>
            <person name="Pitluck S."/>
            <person name="Liolios K."/>
            <person name="Ivanova N."/>
            <person name="Mavromatis K."/>
            <person name="Mikhailova N."/>
            <person name="Pati A."/>
            <person name="Chen A."/>
            <person name="Palaniappan K."/>
            <person name="Land M."/>
            <person name="Hauser L."/>
            <person name="Chang Y.J."/>
            <person name="Jeffries C.D."/>
            <person name="Brambilla E."/>
            <person name="Rohde M."/>
            <person name="Goker M."/>
            <person name="Detter J.C."/>
            <person name="Woyke T."/>
            <person name="Bristow J."/>
            <person name="Eisen J.A."/>
            <person name="Markowitz V."/>
            <person name="Hugenholtz P."/>
            <person name="Kyrpides N.C."/>
            <person name="Klenk H.P."/>
        </authorList>
    </citation>
    <scope>NUCLEOTIDE SEQUENCE [LARGE SCALE GENOMIC DNA]</scope>
    <source>
        <strain evidence="3">DSM 17365 / JCM 13257 / WB4</strain>
    </source>
</reference>
<feature type="domain" description="Fibronectin type-III" evidence="1">
    <location>
        <begin position="1114"/>
        <end position="1212"/>
    </location>
</feature>
<dbReference type="Gene3D" id="3.80.10.10">
    <property type="entry name" value="Ribonuclease Inhibitor"/>
    <property type="match status" value="2"/>
</dbReference>
<dbReference type="Pfam" id="PF13306">
    <property type="entry name" value="LRR_5"/>
    <property type="match status" value="3"/>
</dbReference>
<dbReference type="NCBIfam" id="TIGR04183">
    <property type="entry name" value="Por_Secre_tail"/>
    <property type="match status" value="1"/>
</dbReference>
<evidence type="ECO:0000259" key="1">
    <source>
        <dbReference type="PROSITE" id="PS50853"/>
    </source>
</evidence>
<feature type="domain" description="Fibronectin type-III" evidence="1">
    <location>
        <begin position="119"/>
        <end position="219"/>
    </location>
</feature>
<evidence type="ECO:0000313" key="2">
    <source>
        <dbReference type="EMBL" id="ADQ80252.1"/>
    </source>
</evidence>
<dbReference type="Proteomes" id="UP000008718">
    <property type="component" value="Chromosome"/>
</dbReference>
<dbReference type="eggNOG" id="COG4886">
    <property type="taxonomic scope" value="Bacteria"/>
</dbReference>
<dbReference type="SMART" id="SM00710">
    <property type="entry name" value="PbH1"/>
    <property type="match status" value="4"/>
</dbReference>
<dbReference type="HOGENOM" id="CLU_262289_0_0_10"/>
<dbReference type="InterPro" id="IPR026444">
    <property type="entry name" value="Secre_tail"/>
</dbReference>
<dbReference type="InterPro" id="IPR026906">
    <property type="entry name" value="LRR_5"/>
</dbReference>
<dbReference type="SMART" id="SM00060">
    <property type="entry name" value="FN3"/>
    <property type="match status" value="7"/>
</dbReference>
<dbReference type="SUPFAM" id="SSF49265">
    <property type="entry name" value="Fibronectin type III"/>
    <property type="match status" value="3"/>
</dbReference>
<dbReference type="InterPro" id="IPR032675">
    <property type="entry name" value="LRR_dom_sf"/>
</dbReference>
<organism evidence="2 3">
    <name type="scientific">Paludibacter propionicigenes (strain DSM 17365 / JCM 13257 / WB4)</name>
    <dbReference type="NCBI Taxonomy" id="694427"/>
    <lineage>
        <taxon>Bacteria</taxon>
        <taxon>Pseudomonadati</taxon>
        <taxon>Bacteroidota</taxon>
        <taxon>Bacteroidia</taxon>
        <taxon>Bacteroidales</taxon>
        <taxon>Paludibacteraceae</taxon>
        <taxon>Paludibacter</taxon>
    </lineage>
</organism>
<reference key="1">
    <citation type="submission" date="2010-11" db="EMBL/GenBank/DDBJ databases">
        <title>The complete genome of Paludibacter propionicigenes DSM 17365.</title>
        <authorList>
            <consortium name="US DOE Joint Genome Institute (JGI-PGF)"/>
            <person name="Lucas S."/>
            <person name="Copeland A."/>
            <person name="Lapidus A."/>
            <person name="Bruce D."/>
            <person name="Goodwin L."/>
            <person name="Pitluck S."/>
            <person name="Kyrpides N."/>
            <person name="Mavromatis K."/>
            <person name="Ivanova N."/>
            <person name="Munk A.C."/>
            <person name="Brettin T."/>
            <person name="Detter J.C."/>
            <person name="Han C."/>
            <person name="Tapia R."/>
            <person name="Land M."/>
            <person name="Hauser L."/>
            <person name="Markowitz V."/>
            <person name="Cheng J.-F."/>
            <person name="Hugenholtz P."/>
            <person name="Woyke T."/>
            <person name="Wu D."/>
            <person name="Gronow S."/>
            <person name="Wellnitz S."/>
            <person name="Brambilla E."/>
            <person name="Klenk H.-P."/>
            <person name="Eisen J.A."/>
        </authorList>
    </citation>
    <scope>NUCLEOTIDE SEQUENCE</scope>
    <source>
        <strain>WB4</strain>
    </source>
</reference>
<sequence>MSKLFFIVHSKVIAVSDVQSLSVLTTTVATSITKTTAVTGGNITDQGSSAVTARGVCWSTSLNPTIVDAKTTDADGTGAFSSSITGLTSGVTYHIRAYATNDTGTAYGADLTFTTLGTEPTVTTTTASVITKTTATAGGEVTSAGTSPVTARGVCWSTSANPTITDNKTTDADGAGVFSSSITGLTSGVTYHVRAYATSAVGTSYGADLTFTTLGTEPTVTTTIATAITKTTATAGGEVTSAGTSPVTARGVCWSTSANPTIADNKTTDADGAGVFSSSITGLTSAITYHVRAYATSAVGTSYGADLTFTALGTEPTVTTTIATAITKTTATAGGEVTSAGTSPVTSRGVCWSTSASPTIADAKTTDADGAGTFTSAITSLTSGVTYHIRAYATSAVGTSYGADLTFETLGTLPTVTTTAASFVTSTTATAGGEVTSAGTSPIITRGVCWSLNANPILANANSLGSGSDKYICSITGLKSNTTYHIRAYATSAVGTAYGEDLTLTTIIADPTITVNVPTAGTLNTLISTGDKTSITNLTLTGTIDARDVKFLRDELVNLEVLDIIAVNITAYSGGDGTINSSIDYPANELPKSSFCFTDGTGKAHLKSINLPNSITSIGSMAFQNCTGLTNIIIPNSVTSIGSSSFWGCSNINNLMLGTSVTSIGNAALFMCSKLTTVTLPASLSTIGSESFGNEWAVKEYIVDSNNQNFSYVDGVLFNKDKTTLILFPKNANTTTYAIPVTVSTIGDKAFQYSSVTSVSIPASLTTIVENAFGNCRSLTEFVVDPGNMNFSTLNGCLFNKNQSALIISPAGKKGNYTIPNTVTSIRNYAFSGSTSLTSVVIGSSVSSIGSGAFVDCWNLASISSARAIPLSLANPFAFGGMNNTKWTLYVPVGSKTDYLAADQWKDVPKIVEGFPAIVETDNASSITATTIVTGGNVSTEGTSAVTARGVCWSFDAFPTIAGSKTTDGAGLGTFTSNISNLSPGQVYHVRAYATSDVGTAYGTDLTFTTVGTPPTVSTTEASSITKTTAISGGNITSFGTSSIIASGVCWSTNANPTIADNKTTDGTGFGVFTSSISGLSSGVTYHYRAYATNNSGTSYGSDKIFSTLGTLPAVSTRSAASISTTSATVGGNVTNQGSSSVTYRGICWSRTINPTTADNITTDGTGAGIFSSSITGLTPGVTYHFRAYATNSVGTVYGDDLTFVTVTTGLSDEKISSITLYPNPAIDELQIKNLDGVAIFTLSDLSGRQLINKKIANDELVSVSTLPKGIYIVRVTTKDGTIEKKIVKD</sequence>
<dbReference type="PANTHER" id="PTHR45661:SF3">
    <property type="entry name" value="IG-LIKE DOMAIN-CONTAINING PROTEIN"/>
    <property type="match status" value="1"/>
</dbReference>
<dbReference type="EMBL" id="CP002345">
    <property type="protein sequence ID" value="ADQ80252.1"/>
    <property type="molecule type" value="Genomic_DNA"/>
</dbReference>
<proteinExistence type="predicted"/>
<dbReference type="KEGG" id="ppn:Palpr_2116"/>
<accession>E4T6A8</accession>
<name>E4T6A8_PALPW</name>
<dbReference type="RefSeq" id="WP_013445621.1">
    <property type="nucleotide sequence ID" value="NC_014734.1"/>
</dbReference>
<dbReference type="InterPro" id="IPR036116">
    <property type="entry name" value="FN3_sf"/>
</dbReference>
<dbReference type="PROSITE" id="PS50853">
    <property type="entry name" value="FN3"/>
    <property type="match status" value="2"/>
</dbReference>
<dbReference type="eggNOG" id="COG3656">
    <property type="taxonomic scope" value="Bacteria"/>
</dbReference>
<gene>
    <name evidence="2" type="ordered locus">Palpr_2116</name>
</gene>
<dbReference type="SUPFAM" id="SSF52058">
    <property type="entry name" value="L domain-like"/>
    <property type="match status" value="1"/>
</dbReference>
<dbReference type="InterPro" id="IPR003961">
    <property type="entry name" value="FN3_dom"/>
</dbReference>
<keyword evidence="3" id="KW-1185">Reference proteome</keyword>
<dbReference type="PANTHER" id="PTHR45661">
    <property type="entry name" value="SURFACE ANTIGEN"/>
    <property type="match status" value="1"/>
</dbReference>
<dbReference type="Pfam" id="PF18962">
    <property type="entry name" value="Por_Secre_tail"/>
    <property type="match status" value="1"/>
</dbReference>
<dbReference type="InterPro" id="IPR053139">
    <property type="entry name" value="Surface_bspA-like"/>
</dbReference>
<protein>
    <recommendedName>
        <fullName evidence="1">Fibronectin type-III domain-containing protein</fullName>
    </recommendedName>
</protein>
<dbReference type="Gene3D" id="3.40.50.12480">
    <property type="match status" value="1"/>
</dbReference>